<dbReference type="AlphaFoldDB" id="A0A8S9VF34"/>
<organism evidence="1 2">
    <name type="scientific">Phytophthora infestans</name>
    <name type="common">Potato late blight agent</name>
    <name type="synonym">Botrytis infestans</name>
    <dbReference type="NCBI Taxonomy" id="4787"/>
    <lineage>
        <taxon>Eukaryota</taxon>
        <taxon>Sar</taxon>
        <taxon>Stramenopiles</taxon>
        <taxon>Oomycota</taxon>
        <taxon>Peronosporomycetes</taxon>
        <taxon>Peronosporales</taxon>
        <taxon>Peronosporaceae</taxon>
        <taxon>Phytophthora</taxon>
    </lineage>
</organism>
<reference evidence="1" key="1">
    <citation type="submission" date="2020-03" db="EMBL/GenBank/DDBJ databases">
        <title>Hybrid Assembly of Korean Phytophthora infestans isolates.</title>
        <authorList>
            <person name="Prokchorchik M."/>
            <person name="Lee Y."/>
            <person name="Seo J."/>
            <person name="Cho J.-H."/>
            <person name="Park Y.-E."/>
            <person name="Jang D.-C."/>
            <person name="Im J.-S."/>
            <person name="Choi J.-G."/>
            <person name="Park H.-J."/>
            <person name="Lee G.-B."/>
            <person name="Lee Y.-G."/>
            <person name="Hong S.-Y."/>
            <person name="Cho K."/>
            <person name="Sohn K.H."/>
        </authorList>
    </citation>
    <scope>NUCLEOTIDE SEQUENCE</scope>
    <source>
        <strain evidence="1">KR_2_A2</strain>
    </source>
</reference>
<evidence type="ECO:0000313" key="2">
    <source>
        <dbReference type="Proteomes" id="UP000704712"/>
    </source>
</evidence>
<dbReference type="InterPro" id="IPR052050">
    <property type="entry name" value="SecEffector_AnkRepeat"/>
</dbReference>
<proteinExistence type="predicted"/>
<dbReference type="EMBL" id="JAACNO010000100">
    <property type="protein sequence ID" value="KAF4150074.1"/>
    <property type="molecule type" value="Genomic_DNA"/>
</dbReference>
<protein>
    <recommendedName>
        <fullName evidence="3">Ankyrin repeat protein</fullName>
    </recommendedName>
</protein>
<dbReference type="Proteomes" id="UP000704712">
    <property type="component" value="Unassembled WGS sequence"/>
</dbReference>
<comment type="caution">
    <text evidence="1">The sequence shown here is derived from an EMBL/GenBank/DDBJ whole genome shotgun (WGS) entry which is preliminary data.</text>
</comment>
<evidence type="ECO:0008006" key="3">
    <source>
        <dbReference type="Google" id="ProtNLM"/>
    </source>
</evidence>
<gene>
    <name evidence="1" type="ORF">GN958_ATG00700</name>
</gene>
<sequence>MNAAATGGHLKILEWLRDNCSDKCDVSTMNRATRSGCVDVVKWINENYTIDKLSSFVKLRWATWKLSNGYTNTNVRVLLLRWMEMLVLDIRR</sequence>
<dbReference type="PANTHER" id="PTHR46586">
    <property type="entry name" value="ANKYRIN REPEAT-CONTAINING PROTEIN"/>
    <property type="match status" value="1"/>
</dbReference>
<accession>A0A8S9VF34</accession>
<evidence type="ECO:0000313" key="1">
    <source>
        <dbReference type="EMBL" id="KAF4150074.1"/>
    </source>
</evidence>
<name>A0A8S9VF34_PHYIN</name>
<dbReference type="PANTHER" id="PTHR46586:SF3">
    <property type="entry name" value="ANKYRIN REPEAT-CONTAINING PROTEIN"/>
    <property type="match status" value="1"/>
</dbReference>